<dbReference type="KEGG" id="rde:RD1_3545"/>
<dbReference type="CDD" id="cd06176">
    <property type="entry name" value="MFS_BCD_PucC-like"/>
    <property type="match status" value="1"/>
</dbReference>
<dbReference type="EMBL" id="CP000362">
    <property type="protein sequence ID" value="ABG33026.1"/>
    <property type="molecule type" value="Genomic_DNA"/>
</dbReference>
<dbReference type="InterPro" id="IPR004896">
    <property type="entry name" value="PucC-rel"/>
</dbReference>
<feature type="transmembrane region" description="Helical" evidence="7">
    <location>
        <begin position="434"/>
        <end position="455"/>
    </location>
</feature>
<evidence type="ECO:0000256" key="7">
    <source>
        <dbReference type="SAM" id="Phobius"/>
    </source>
</evidence>
<feature type="transmembrane region" description="Helical" evidence="7">
    <location>
        <begin position="332"/>
        <end position="352"/>
    </location>
</feature>
<dbReference type="eggNOG" id="COG2814">
    <property type="taxonomic scope" value="Bacteria"/>
</dbReference>
<organism evidence="8 9">
    <name type="scientific">Roseobacter denitrificans (strain ATCC 33942 / OCh 114)</name>
    <name type="common">Erythrobacter sp. (strain OCh 114)</name>
    <name type="synonym">Roseobacter denitrificans</name>
    <dbReference type="NCBI Taxonomy" id="375451"/>
    <lineage>
        <taxon>Bacteria</taxon>
        <taxon>Pseudomonadati</taxon>
        <taxon>Pseudomonadota</taxon>
        <taxon>Alphaproteobacteria</taxon>
        <taxon>Rhodobacterales</taxon>
        <taxon>Roseobacteraceae</taxon>
        <taxon>Roseobacter</taxon>
    </lineage>
</organism>
<dbReference type="Pfam" id="PF03209">
    <property type="entry name" value="PUCC"/>
    <property type="match status" value="1"/>
</dbReference>
<comment type="subcellular location">
    <subcellularLocation>
        <location evidence="1">Membrane</location>
        <topology evidence="1">Multi-pass membrane protein</topology>
    </subcellularLocation>
</comment>
<evidence type="ECO:0000313" key="9">
    <source>
        <dbReference type="Proteomes" id="UP000007029"/>
    </source>
</evidence>
<feature type="transmembrane region" description="Helical" evidence="7">
    <location>
        <begin position="211"/>
        <end position="231"/>
    </location>
</feature>
<evidence type="ECO:0000256" key="6">
    <source>
        <dbReference type="SAM" id="MobiDB-lite"/>
    </source>
</evidence>
<dbReference type="GO" id="GO:0016020">
    <property type="term" value="C:membrane"/>
    <property type="evidence" value="ECO:0007669"/>
    <property type="project" value="UniProtKB-SubCell"/>
</dbReference>
<comment type="similarity">
    <text evidence="2">Belongs to the PucC family.</text>
</comment>
<keyword evidence="9" id="KW-1185">Reference proteome</keyword>
<gene>
    <name evidence="8" type="primary">pucC</name>
    <name evidence="8" type="ordered locus">RD1_3545</name>
</gene>
<dbReference type="RefSeq" id="WP_011569639.1">
    <property type="nucleotide sequence ID" value="NC_008209.1"/>
</dbReference>
<name>Q162R7_ROSDO</name>
<feature type="transmembrane region" description="Helical" evidence="7">
    <location>
        <begin position="35"/>
        <end position="56"/>
    </location>
</feature>
<dbReference type="AlphaFoldDB" id="Q162R7"/>
<dbReference type="SUPFAM" id="SSF103473">
    <property type="entry name" value="MFS general substrate transporter"/>
    <property type="match status" value="1"/>
</dbReference>
<dbReference type="InterPro" id="IPR026036">
    <property type="entry name" value="PucC"/>
</dbReference>
<dbReference type="STRING" id="375451.RD1_3545"/>
<feature type="compositionally biased region" description="Basic and acidic residues" evidence="6">
    <location>
        <begin position="473"/>
        <end position="485"/>
    </location>
</feature>
<keyword evidence="3 7" id="KW-0812">Transmembrane</keyword>
<evidence type="ECO:0000256" key="3">
    <source>
        <dbReference type="ARBA" id="ARBA00022692"/>
    </source>
</evidence>
<proteinExistence type="inferred from homology"/>
<feature type="transmembrane region" description="Helical" evidence="7">
    <location>
        <begin position="143"/>
        <end position="168"/>
    </location>
</feature>
<evidence type="ECO:0000313" key="8">
    <source>
        <dbReference type="EMBL" id="ABG33026.1"/>
    </source>
</evidence>
<reference evidence="8 9" key="1">
    <citation type="journal article" date="2007" name="J. Bacteriol.">
        <title>The complete genome sequence of Roseobacter denitrificans reveals a mixotrophic rather than photosynthetic metabolism.</title>
        <authorList>
            <person name="Swingley W.D."/>
            <person name="Sadekar S."/>
            <person name="Mastrian S.D."/>
            <person name="Matthies H.J."/>
            <person name="Hao J."/>
            <person name="Ramos H."/>
            <person name="Acharya C.R."/>
            <person name="Conrad A.L."/>
            <person name="Taylor H.L."/>
            <person name="Dejesa L.C."/>
            <person name="Shah M.K."/>
            <person name="O'huallachain M.E."/>
            <person name="Lince M.T."/>
            <person name="Blankenship R.E."/>
            <person name="Beatty J.T."/>
            <person name="Touchman J.W."/>
        </authorList>
    </citation>
    <scope>NUCLEOTIDE SEQUENCE [LARGE SCALE GENOMIC DNA]</scope>
    <source>
        <strain evidence="9">ATCC 33942 / OCh 114</strain>
    </source>
</reference>
<evidence type="ECO:0000256" key="4">
    <source>
        <dbReference type="ARBA" id="ARBA00022989"/>
    </source>
</evidence>
<evidence type="ECO:0000256" key="1">
    <source>
        <dbReference type="ARBA" id="ARBA00004141"/>
    </source>
</evidence>
<dbReference type="Proteomes" id="UP000007029">
    <property type="component" value="Chromosome"/>
</dbReference>
<feature type="transmembrane region" description="Helical" evidence="7">
    <location>
        <begin position="306"/>
        <end position="323"/>
    </location>
</feature>
<protein>
    <submittedName>
        <fullName evidence="8">PucC protein</fullName>
    </submittedName>
</protein>
<feature type="transmembrane region" description="Helical" evidence="7">
    <location>
        <begin position="268"/>
        <end position="286"/>
    </location>
</feature>
<dbReference type="HOGENOM" id="CLU_030017_0_0_5"/>
<dbReference type="InterPro" id="IPR036259">
    <property type="entry name" value="MFS_trans_sf"/>
</dbReference>
<evidence type="ECO:0000256" key="5">
    <source>
        <dbReference type="ARBA" id="ARBA00023136"/>
    </source>
</evidence>
<dbReference type="PIRSF" id="PIRSF016565">
    <property type="entry name" value="PucC"/>
    <property type="match status" value="1"/>
</dbReference>
<evidence type="ECO:0000256" key="2">
    <source>
        <dbReference type="ARBA" id="ARBA00008412"/>
    </source>
</evidence>
<sequence length="485" mass="51025">MFEYRAFALRKLVSIAPRYLPFADVATKEVPLSRLLRLSLFQVTVGMAIVLLVGTLNRVMIVELSVPATLVAMMLALPLLFAPFRTLIGYKSDVNVSALGLRRVPFIWKGTLYQFGGFAIMPFALLVLSGYGEAVDAPRWMGLSAAALAFLLVGAGVHMVQTVGLALATDLVADEDQPKVVGLMYVMLLVGMVLSALVFGTLLENYTPGRLIQVIQGAAVMTVALNLFALWKQEARDRVRAQKMQTAQHAPFRETLAELVQKPGRKRLLVVIALGTFGFGAADVLLEPYGAQALGFSVAETTRLTALLAGGTLIGFGIASRVLSENGAATRLGLIGALIGIPGFSGIILSAFGGGAPLFLAGTLATGIGAGLFGHATLTATMRSAEREQIGLALGTWGAVQATAAGVGVALAGIVRDIIVNMSTYADLPAHAPYNAVFLIEIVFLALACATLIPLCGKARTAQHPGIHPSKRSIPDPHPKSAEAS</sequence>
<feature type="transmembrane region" description="Helical" evidence="7">
    <location>
        <begin position="390"/>
        <end position="414"/>
    </location>
</feature>
<dbReference type="Gene3D" id="1.20.1250.20">
    <property type="entry name" value="MFS general substrate transporter like domains"/>
    <property type="match status" value="1"/>
</dbReference>
<keyword evidence="4 7" id="KW-1133">Transmembrane helix</keyword>
<accession>Q162R7</accession>
<feature type="transmembrane region" description="Helical" evidence="7">
    <location>
        <begin position="358"/>
        <end position="378"/>
    </location>
</feature>
<feature type="transmembrane region" description="Helical" evidence="7">
    <location>
        <begin position="111"/>
        <end position="131"/>
    </location>
</feature>
<keyword evidence="5 7" id="KW-0472">Membrane</keyword>
<feature type="transmembrane region" description="Helical" evidence="7">
    <location>
        <begin position="68"/>
        <end position="90"/>
    </location>
</feature>
<dbReference type="PANTHER" id="PTHR23538:SF1">
    <property type="entry name" value="44.5 KD BACTERIOCHLOROPHYLL SYNTHASE SUBUNIT"/>
    <property type="match status" value="1"/>
</dbReference>
<feature type="region of interest" description="Disordered" evidence="6">
    <location>
        <begin position="462"/>
        <end position="485"/>
    </location>
</feature>
<dbReference type="PANTHER" id="PTHR23538">
    <property type="entry name" value="44.5 KD BACTERIOCHLOROPHYLL SYNTHASE SUBUNIT"/>
    <property type="match status" value="1"/>
</dbReference>
<feature type="transmembrane region" description="Helical" evidence="7">
    <location>
        <begin position="180"/>
        <end position="199"/>
    </location>
</feature>
<dbReference type="OrthoDB" id="8558818at2"/>